<keyword evidence="3" id="KW-0808">Transferase</keyword>
<accession>A0ABV2BPF1</accession>
<reference evidence="3 4" key="1">
    <citation type="submission" date="2024-06" db="EMBL/GenBank/DDBJ databases">
        <authorList>
            <person name="Li F."/>
        </authorList>
    </citation>
    <scope>NUCLEOTIDE SEQUENCE [LARGE SCALE GENOMIC DNA]</scope>
    <source>
        <strain evidence="3 4">GXAS 311</strain>
    </source>
</reference>
<organism evidence="3 4">
    <name type="scientific">Aliikangiella maris</name>
    <dbReference type="NCBI Taxonomy" id="3162458"/>
    <lineage>
        <taxon>Bacteria</taxon>
        <taxon>Pseudomonadati</taxon>
        <taxon>Pseudomonadota</taxon>
        <taxon>Gammaproteobacteria</taxon>
        <taxon>Oceanospirillales</taxon>
        <taxon>Pleioneaceae</taxon>
        <taxon>Aliikangiella</taxon>
    </lineage>
</organism>
<evidence type="ECO:0000259" key="1">
    <source>
        <dbReference type="Pfam" id="PF00534"/>
    </source>
</evidence>
<protein>
    <submittedName>
        <fullName evidence="3">Glycosyltransferase</fullName>
        <ecNumber evidence="3">2.4.-.-</ecNumber>
    </submittedName>
</protein>
<dbReference type="Gene3D" id="3.40.50.2000">
    <property type="entry name" value="Glycogen Phosphorylase B"/>
    <property type="match status" value="2"/>
</dbReference>
<dbReference type="PANTHER" id="PTHR12526">
    <property type="entry name" value="GLYCOSYLTRANSFERASE"/>
    <property type="match status" value="1"/>
</dbReference>
<keyword evidence="4" id="KW-1185">Reference proteome</keyword>
<dbReference type="GO" id="GO:0016757">
    <property type="term" value="F:glycosyltransferase activity"/>
    <property type="evidence" value="ECO:0007669"/>
    <property type="project" value="UniProtKB-KW"/>
</dbReference>
<dbReference type="Pfam" id="PF00534">
    <property type="entry name" value="Glycos_transf_1"/>
    <property type="match status" value="1"/>
</dbReference>
<proteinExistence type="predicted"/>
<feature type="domain" description="Glycosyltransferase subfamily 4-like N-terminal" evidence="2">
    <location>
        <begin position="51"/>
        <end position="173"/>
    </location>
</feature>
<sequence>MKVLHITLGLGNGGAEGALFRLVTFDKSNEHIIISIMGDGIYGQKLRESGHTIFSLAVRRGKVKFSCFYSIYKIVKEVRPDVVQTWLYHSDLLGGIIARLAGVKTVVWGIRHSNLDPKLNSKIIIYIAKISSLFSKIIPKRIISCSIKAAEVHKNIGYKASIFEVIPNGYDLNKIKHTRKGRYGYRSNWRIGEKEIVFGVVGRWDPLKDHKNFIRAVSDLKRQYKGSIKCILVGPNIDNSNVELVKLIRYYELEDDFLLLGPTKQISEVMSAFDLLVLPSLGEAFPNVVAEAMACGTPCIVTDVGDASFIVGSNGWVVPPADHIALSNAMSESIAKNADENEWQNLTQRCRERIEQNFSIESMVSRFSDVWFDAKESK</sequence>
<dbReference type="PANTHER" id="PTHR12526:SF638">
    <property type="entry name" value="SPORE COAT PROTEIN SA"/>
    <property type="match status" value="1"/>
</dbReference>
<dbReference type="Pfam" id="PF13439">
    <property type="entry name" value="Glyco_transf_4"/>
    <property type="match status" value="1"/>
</dbReference>
<dbReference type="Proteomes" id="UP001548189">
    <property type="component" value="Unassembled WGS sequence"/>
</dbReference>
<feature type="domain" description="Glycosyl transferase family 1" evidence="1">
    <location>
        <begin position="187"/>
        <end position="344"/>
    </location>
</feature>
<dbReference type="RefSeq" id="WP_353873139.1">
    <property type="nucleotide sequence ID" value="NZ_JBEVCJ010000001.1"/>
</dbReference>
<name>A0ABV2BPF1_9GAMM</name>
<dbReference type="SUPFAM" id="SSF53756">
    <property type="entry name" value="UDP-Glycosyltransferase/glycogen phosphorylase"/>
    <property type="match status" value="1"/>
</dbReference>
<dbReference type="InterPro" id="IPR028098">
    <property type="entry name" value="Glyco_trans_4-like_N"/>
</dbReference>
<evidence type="ECO:0000313" key="3">
    <source>
        <dbReference type="EMBL" id="MET1253598.1"/>
    </source>
</evidence>
<gene>
    <name evidence="3" type="ORF">ABVT43_00515</name>
</gene>
<evidence type="ECO:0000313" key="4">
    <source>
        <dbReference type="Proteomes" id="UP001548189"/>
    </source>
</evidence>
<keyword evidence="3" id="KW-0328">Glycosyltransferase</keyword>
<dbReference type="InterPro" id="IPR001296">
    <property type="entry name" value="Glyco_trans_1"/>
</dbReference>
<evidence type="ECO:0000259" key="2">
    <source>
        <dbReference type="Pfam" id="PF13439"/>
    </source>
</evidence>
<dbReference type="EMBL" id="JBEVCJ010000001">
    <property type="protein sequence ID" value="MET1253598.1"/>
    <property type="molecule type" value="Genomic_DNA"/>
</dbReference>
<dbReference type="EC" id="2.4.-.-" evidence="3"/>
<comment type="caution">
    <text evidence="3">The sequence shown here is derived from an EMBL/GenBank/DDBJ whole genome shotgun (WGS) entry which is preliminary data.</text>
</comment>